<reference evidence="1" key="1">
    <citation type="journal article" date="2015" name="Nature">
        <title>Complex archaea that bridge the gap between prokaryotes and eukaryotes.</title>
        <authorList>
            <person name="Spang A."/>
            <person name="Saw J.H."/>
            <person name="Jorgensen S.L."/>
            <person name="Zaremba-Niedzwiedzka K."/>
            <person name="Martijn J."/>
            <person name="Lind A.E."/>
            <person name="van Eijk R."/>
            <person name="Schleper C."/>
            <person name="Guy L."/>
            <person name="Ettema T.J."/>
        </authorList>
    </citation>
    <scope>NUCLEOTIDE SEQUENCE</scope>
</reference>
<organism evidence="1">
    <name type="scientific">marine sediment metagenome</name>
    <dbReference type="NCBI Taxonomy" id="412755"/>
    <lineage>
        <taxon>unclassified sequences</taxon>
        <taxon>metagenomes</taxon>
        <taxon>ecological metagenomes</taxon>
    </lineage>
</organism>
<sequence length="67" mass="8128">MKRTLKMERLYNLGDFKNIKFGDEFIDINEEFMFDNEFVGNIKMLKLLGVESVYREYLKIKNEEIIL</sequence>
<protein>
    <submittedName>
        <fullName evidence="1">Uncharacterized protein</fullName>
    </submittedName>
</protein>
<gene>
    <name evidence="1" type="ORF">LCGC14_2978290</name>
</gene>
<name>A0A0F8XUU4_9ZZZZ</name>
<comment type="caution">
    <text evidence="1">The sequence shown here is derived from an EMBL/GenBank/DDBJ whole genome shotgun (WGS) entry which is preliminary data.</text>
</comment>
<evidence type="ECO:0000313" key="1">
    <source>
        <dbReference type="EMBL" id="KKK65025.1"/>
    </source>
</evidence>
<proteinExistence type="predicted"/>
<dbReference type="EMBL" id="LAZR01060755">
    <property type="protein sequence ID" value="KKK65025.1"/>
    <property type="molecule type" value="Genomic_DNA"/>
</dbReference>
<dbReference type="AlphaFoldDB" id="A0A0F8XUU4"/>
<accession>A0A0F8XUU4</accession>